<evidence type="ECO:0000313" key="1">
    <source>
        <dbReference type="EMBL" id="KAH8101442.1"/>
    </source>
</evidence>
<protein>
    <submittedName>
        <fullName evidence="1">Uncharacterized protein</fullName>
    </submittedName>
</protein>
<proteinExistence type="predicted"/>
<dbReference type="Proteomes" id="UP000813824">
    <property type="component" value="Unassembled WGS sequence"/>
</dbReference>
<dbReference type="OrthoDB" id="2921803at2759"/>
<sequence>MILNYLWDNITALKACSLVCASWLHHHDSRCLLFKKFKINLRSRTSPMHGSSPNSLIHWTEKLFAFYHRSPHVCRYIESLYLSGFYPLQICEHVIGIILSHLPNLKRLTVRYLTLQCHGHQSTPVLSRQHKLDGLVFYSWNVMNIDASLRVSSILRTFSEVRQLLLPNSDFVQDIPAFPSLRVHEIGFIFSHRNNPTSLNHAIASLAPGVRGLLIAGVPLQEDQTTTLDLKPCINLEHISISSFAPPHVDFESIAWQTVQALLTDILTSSASTLNAVHIYCGISRHTRMIGTTWSAGTQLDSTLSDASQTPALRDVHIHLGLQDPTPQLQEEEKEQKERAFETVIRESLTVTARRGILRVTVDDKFCGWLRNVRVVKPHNRIQVGANTWRKSDIGISHPDGNVPRGKEDRY</sequence>
<gene>
    <name evidence="1" type="ORF">BXZ70DRAFT_906575</name>
</gene>
<dbReference type="EMBL" id="JAEVFJ010000012">
    <property type="protein sequence ID" value="KAH8101442.1"/>
    <property type="molecule type" value="Genomic_DNA"/>
</dbReference>
<keyword evidence="2" id="KW-1185">Reference proteome</keyword>
<accession>A0A8K0XQH8</accession>
<name>A0A8K0XQH8_9AGAR</name>
<evidence type="ECO:0000313" key="2">
    <source>
        <dbReference type="Proteomes" id="UP000813824"/>
    </source>
</evidence>
<reference evidence="1" key="1">
    <citation type="journal article" date="2021" name="New Phytol.">
        <title>Evolutionary innovations through gain and loss of genes in the ectomycorrhizal Boletales.</title>
        <authorList>
            <person name="Wu G."/>
            <person name="Miyauchi S."/>
            <person name="Morin E."/>
            <person name="Kuo A."/>
            <person name="Drula E."/>
            <person name="Varga T."/>
            <person name="Kohler A."/>
            <person name="Feng B."/>
            <person name="Cao Y."/>
            <person name="Lipzen A."/>
            <person name="Daum C."/>
            <person name="Hundley H."/>
            <person name="Pangilinan J."/>
            <person name="Johnson J."/>
            <person name="Barry K."/>
            <person name="LaButti K."/>
            <person name="Ng V."/>
            <person name="Ahrendt S."/>
            <person name="Min B."/>
            <person name="Choi I.G."/>
            <person name="Park H."/>
            <person name="Plett J.M."/>
            <person name="Magnuson J."/>
            <person name="Spatafora J.W."/>
            <person name="Nagy L.G."/>
            <person name="Henrissat B."/>
            <person name="Grigoriev I.V."/>
            <person name="Yang Z.L."/>
            <person name="Xu J."/>
            <person name="Martin F.M."/>
        </authorList>
    </citation>
    <scope>NUCLEOTIDE SEQUENCE</scope>
    <source>
        <strain evidence="1">KKN 215</strain>
    </source>
</reference>
<dbReference type="AlphaFoldDB" id="A0A8K0XQH8"/>
<comment type="caution">
    <text evidence="1">The sequence shown here is derived from an EMBL/GenBank/DDBJ whole genome shotgun (WGS) entry which is preliminary data.</text>
</comment>
<organism evidence="1 2">
    <name type="scientific">Cristinia sonorae</name>
    <dbReference type="NCBI Taxonomy" id="1940300"/>
    <lineage>
        <taxon>Eukaryota</taxon>
        <taxon>Fungi</taxon>
        <taxon>Dikarya</taxon>
        <taxon>Basidiomycota</taxon>
        <taxon>Agaricomycotina</taxon>
        <taxon>Agaricomycetes</taxon>
        <taxon>Agaricomycetidae</taxon>
        <taxon>Agaricales</taxon>
        <taxon>Pleurotineae</taxon>
        <taxon>Stephanosporaceae</taxon>
        <taxon>Cristinia</taxon>
    </lineage>
</organism>